<dbReference type="CDD" id="cd21794">
    <property type="entry name" value="Rad21_Rec8_M_Rec8"/>
    <property type="match status" value="1"/>
</dbReference>
<evidence type="ECO:0000256" key="1">
    <source>
        <dbReference type="SAM" id="MobiDB-lite"/>
    </source>
</evidence>
<dbReference type="EMBL" id="JACKWZ010000011">
    <property type="protein sequence ID" value="KAF9423082.1"/>
    <property type="molecule type" value="Genomic_DNA"/>
</dbReference>
<keyword evidence="3" id="KW-1185">Reference proteome</keyword>
<sequence>MINANVIKHSNKKWNIHEEDIVEEVRRPQLQQLDIQEIIQEPPENEQRIEDMIQKSGNVVSNIEDITLKEAAIGEVLPPNDGFGEERLDPLQLLQDRTIEMMLVQPDVSTVHSGLEIALDVTDKSHDKSRLLEPLHAQMERISEHDLTMFRKSTGGELMPDFEKDIPEIPEVPNPEMPAPEPDKIQEERRSEIREPGNVIETEQHKVQEPVLDMVTLEELEALEPLAKRRKIRKLIIDKKTKISTNHFRARIENPLVELRCEDSSDDIIFIRVPVEEYFRRPCHGGHKIISNFGDTISRLFGRNLGIVPGLPLAEREMEQAEAVRRRSRRTTKMTMLDIIEEEQEATVVHERPEIQVDPPIPETSVTMERLNISEPLRVNAQVDIDIADLPTQKVETLSQARKRTAEPEMFGSPKRQRSMGYISFRESQLAKDLTDINAEAEKNKENIPANIIPTIPQPPQDAELILSSKLQEVGLADIPQPITAEVEVHSQMHRPLTTSQGRARVTGSERSETPLGSLDRTKVSLGDSEQTTDSKRFIRDQWGTEGTMIKIMKHIKASLQPVTVKSLLDKGPVISGYRGIIAARCFTSILKLKQHGFVNVTKNPDTLEIIDVTLGPKLTSSSDQF</sequence>
<name>A0A835GSU4_SPOEX</name>
<reference evidence="2" key="1">
    <citation type="submission" date="2020-08" db="EMBL/GenBank/DDBJ databases">
        <title>Spodoptera exigua strain:BAW_Kor-Di-RS1 Genome sequencing and assembly.</title>
        <authorList>
            <person name="Kim J."/>
            <person name="Nam H.Y."/>
            <person name="Kwon M."/>
            <person name="Choi J.H."/>
            <person name="Cho S.R."/>
            <person name="Kim G.-H."/>
        </authorList>
    </citation>
    <scope>NUCLEOTIDE SEQUENCE</scope>
    <source>
        <strain evidence="2">BAW_Kor-Di-RS1</strain>
        <tissue evidence="2">Whole-body</tissue>
    </source>
</reference>
<dbReference type="Proteomes" id="UP000648187">
    <property type="component" value="Unassembled WGS sequence"/>
</dbReference>
<evidence type="ECO:0000313" key="2">
    <source>
        <dbReference type="EMBL" id="KAF9423082.1"/>
    </source>
</evidence>
<comment type="caution">
    <text evidence="2">The sequence shown here is derived from an EMBL/GenBank/DDBJ whole genome shotgun (WGS) entry which is preliminary data.</text>
</comment>
<dbReference type="AlphaFoldDB" id="A0A835GSU4"/>
<organism evidence="2 3">
    <name type="scientific">Spodoptera exigua</name>
    <name type="common">Beet armyworm</name>
    <name type="synonym">Noctua fulgens</name>
    <dbReference type="NCBI Taxonomy" id="7107"/>
    <lineage>
        <taxon>Eukaryota</taxon>
        <taxon>Metazoa</taxon>
        <taxon>Ecdysozoa</taxon>
        <taxon>Arthropoda</taxon>
        <taxon>Hexapoda</taxon>
        <taxon>Insecta</taxon>
        <taxon>Pterygota</taxon>
        <taxon>Neoptera</taxon>
        <taxon>Endopterygota</taxon>
        <taxon>Lepidoptera</taxon>
        <taxon>Glossata</taxon>
        <taxon>Ditrysia</taxon>
        <taxon>Noctuoidea</taxon>
        <taxon>Noctuidae</taxon>
        <taxon>Amphipyrinae</taxon>
        <taxon>Spodoptera</taxon>
    </lineage>
</organism>
<protein>
    <submittedName>
        <fullName evidence="2">Uncharacterized protein</fullName>
    </submittedName>
</protein>
<accession>A0A835GSU4</accession>
<feature type="region of interest" description="Disordered" evidence="1">
    <location>
        <begin position="498"/>
        <end position="533"/>
    </location>
</feature>
<proteinExistence type="predicted"/>
<gene>
    <name evidence="2" type="ORF">HW555_001386</name>
</gene>
<evidence type="ECO:0000313" key="3">
    <source>
        <dbReference type="Proteomes" id="UP000648187"/>
    </source>
</evidence>